<keyword evidence="1" id="KW-0812">Transmembrane</keyword>
<name>A0ABP9YAG9_9FUNG</name>
<dbReference type="EMBL" id="BAABUJ010000031">
    <property type="protein sequence ID" value="GAA5803956.1"/>
    <property type="molecule type" value="Genomic_DNA"/>
</dbReference>
<comment type="caution">
    <text evidence="2">The sequence shown here is derived from an EMBL/GenBank/DDBJ whole genome shotgun (WGS) entry which is preliminary data.</text>
</comment>
<gene>
    <name evidence="2" type="ORF">HPULCUR_009441</name>
</gene>
<dbReference type="Proteomes" id="UP001476247">
    <property type="component" value="Unassembled WGS sequence"/>
</dbReference>
<sequence>MTSLKDTCQTLHFLGPALIGAAMYICAVTVYIKRFPENFFPGKFDAAGMASHVYVCLSIFNTENINTDVIQNVRMDLHPDNRIKLNVGLSKDFLRLNNYMNSTHIQANINTLPAIETSHSPSQYH</sequence>
<reference evidence="2 3" key="1">
    <citation type="submission" date="2024-04" db="EMBL/GenBank/DDBJ databases">
        <title>genome sequences of Mucor flavus KT1a and Helicostylum pulchrum KT1b strains isolation_sourced from the surface of a dry-aged beef.</title>
        <authorList>
            <person name="Toyotome T."/>
            <person name="Hosono M."/>
            <person name="Torimaru M."/>
            <person name="Fukuda K."/>
            <person name="Mikami N."/>
        </authorList>
    </citation>
    <scope>NUCLEOTIDE SEQUENCE [LARGE SCALE GENOMIC DNA]</scope>
    <source>
        <strain evidence="2 3">KT1b</strain>
    </source>
</reference>
<evidence type="ECO:0000313" key="2">
    <source>
        <dbReference type="EMBL" id="GAA5803956.1"/>
    </source>
</evidence>
<keyword evidence="1" id="KW-1133">Transmembrane helix</keyword>
<keyword evidence="3" id="KW-1185">Reference proteome</keyword>
<accession>A0ABP9YAG9</accession>
<feature type="transmembrane region" description="Helical" evidence="1">
    <location>
        <begin position="12"/>
        <end position="32"/>
    </location>
</feature>
<proteinExistence type="predicted"/>
<evidence type="ECO:0000256" key="1">
    <source>
        <dbReference type="SAM" id="Phobius"/>
    </source>
</evidence>
<evidence type="ECO:0000313" key="3">
    <source>
        <dbReference type="Proteomes" id="UP001476247"/>
    </source>
</evidence>
<organism evidence="2 3">
    <name type="scientific">Helicostylum pulchrum</name>
    <dbReference type="NCBI Taxonomy" id="562976"/>
    <lineage>
        <taxon>Eukaryota</taxon>
        <taxon>Fungi</taxon>
        <taxon>Fungi incertae sedis</taxon>
        <taxon>Mucoromycota</taxon>
        <taxon>Mucoromycotina</taxon>
        <taxon>Mucoromycetes</taxon>
        <taxon>Mucorales</taxon>
        <taxon>Mucorineae</taxon>
        <taxon>Mucoraceae</taxon>
        <taxon>Helicostylum</taxon>
    </lineage>
</organism>
<protein>
    <submittedName>
        <fullName evidence="2">Uncharacterized protein</fullName>
    </submittedName>
</protein>
<keyword evidence="1" id="KW-0472">Membrane</keyword>